<dbReference type="InterPro" id="IPR003423">
    <property type="entry name" value="OMP_efflux"/>
</dbReference>
<proteinExistence type="inferred from homology"/>
<organism evidence="3 4">
    <name type="scientific">Adhaeribacter arboris</name>
    <dbReference type="NCBI Taxonomy" id="2072846"/>
    <lineage>
        <taxon>Bacteria</taxon>
        <taxon>Pseudomonadati</taxon>
        <taxon>Bacteroidota</taxon>
        <taxon>Cytophagia</taxon>
        <taxon>Cytophagales</taxon>
        <taxon>Hymenobacteraceae</taxon>
        <taxon>Adhaeribacter</taxon>
    </lineage>
</organism>
<keyword evidence="4" id="KW-1185">Reference proteome</keyword>
<comment type="subcellular location">
    <subcellularLocation>
        <location evidence="2">Cell membrane</location>
        <topology evidence="2">Lipid-anchor</topology>
    </subcellularLocation>
</comment>
<dbReference type="PROSITE" id="PS51257">
    <property type="entry name" value="PROKAR_LIPOPROTEIN"/>
    <property type="match status" value="1"/>
</dbReference>
<dbReference type="PANTHER" id="PTHR30203">
    <property type="entry name" value="OUTER MEMBRANE CATION EFFLUX PROTEIN"/>
    <property type="match status" value="1"/>
</dbReference>
<name>A0A2T2YK30_9BACT</name>
<keyword evidence="2" id="KW-0472">Membrane</keyword>
<dbReference type="RefSeq" id="WP_106932005.1">
    <property type="nucleotide sequence ID" value="NZ_PYFT01000001.1"/>
</dbReference>
<keyword evidence="2" id="KW-0449">Lipoprotein</keyword>
<gene>
    <name evidence="3" type="ORF">AHMF7605_21145</name>
</gene>
<keyword evidence="2" id="KW-1134">Transmembrane beta strand</keyword>
<accession>A0A2T2YK30</accession>
<keyword evidence="2" id="KW-0564">Palmitate</keyword>
<dbReference type="AlphaFoldDB" id="A0A2T2YK30"/>
<dbReference type="NCBIfam" id="TIGR01845">
    <property type="entry name" value="outer_NodT"/>
    <property type="match status" value="1"/>
</dbReference>
<evidence type="ECO:0000256" key="2">
    <source>
        <dbReference type="RuleBase" id="RU362097"/>
    </source>
</evidence>
<dbReference type="SUPFAM" id="SSF56954">
    <property type="entry name" value="Outer membrane efflux proteins (OEP)"/>
    <property type="match status" value="1"/>
</dbReference>
<protein>
    <submittedName>
        <fullName evidence="3">RND transporter</fullName>
    </submittedName>
</protein>
<dbReference type="OrthoDB" id="9770517at2"/>
<comment type="caution">
    <text evidence="3">The sequence shown here is derived from an EMBL/GenBank/DDBJ whole genome shotgun (WGS) entry which is preliminary data.</text>
</comment>
<dbReference type="Proteomes" id="UP000240357">
    <property type="component" value="Unassembled WGS sequence"/>
</dbReference>
<evidence type="ECO:0000313" key="4">
    <source>
        <dbReference type="Proteomes" id="UP000240357"/>
    </source>
</evidence>
<dbReference type="Gene3D" id="1.20.1600.10">
    <property type="entry name" value="Outer membrane efflux proteins (OEP)"/>
    <property type="match status" value="1"/>
</dbReference>
<evidence type="ECO:0000313" key="3">
    <source>
        <dbReference type="EMBL" id="PSR55825.1"/>
    </source>
</evidence>
<evidence type="ECO:0000256" key="1">
    <source>
        <dbReference type="ARBA" id="ARBA00007613"/>
    </source>
</evidence>
<dbReference type="Gene3D" id="2.20.200.10">
    <property type="entry name" value="Outer membrane efflux proteins (OEP)"/>
    <property type="match status" value="1"/>
</dbReference>
<reference evidence="3 4" key="1">
    <citation type="submission" date="2018-03" db="EMBL/GenBank/DDBJ databases">
        <title>Adhaeribacter sp. HMF7605 Genome sequencing and assembly.</title>
        <authorList>
            <person name="Kang H."/>
            <person name="Kang J."/>
            <person name="Cha I."/>
            <person name="Kim H."/>
            <person name="Joh K."/>
        </authorList>
    </citation>
    <scope>NUCLEOTIDE SEQUENCE [LARGE SCALE GENOMIC DNA]</scope>
    <source>
        <strain evidence="3 4">HMF7605</strain>
    </source>
</reference>
<sequence length="471" mass="51621">MKKYITGWPVLLAGLLLTACKVSEDTNNSLAPLPEHFRNAPTNETASIADLEWKSFFTEATLQNLIDSAIAKNYDMQVAVKNIEAANLQLKQTRWNYVPEINLQVSSSTNRPSGNSVTGLNLRQFDLGTKHINDYTTGVGFSWEADIWGKIRNQQKSALATYLQTQEARKAIQTNIVAAVSKGFYNLLMLDAQLKIAQKNIALNDSTLAIIRLQYQAGQVTALAVQQAEAQQQAATQLLPQFEQNMAIQENFLKILAGELPDKVERSITLEQLTLPEEIAAGVPSALVSRRPDVKSNELALTIANANLGITKANMYPALRITANGGINSFSSSNWFNVPASLFGVVSGSVLQPVMQSKRLRTQYEIAKIARDKAVIQFRQAVLVAVGETSDALVKIEKLKSQEATANQRVQTLRQATANANMLFKSGLANYLEVITAQSNVLQSELTLAAIKRQRLDAVTDLYAALGGGWK</sequence>
<dbReference type="PANTHER" id="PTHR30203:SF33">
    <property type="entry name" value="BLR4455 PROTEIN"/>
    <property type="match status" value="1"/>
</dbReference>
<comment type="similarity">
    <text evidence="1 2">Belongs to the outer membrane factor (OMF) (TC 1.B.17) family.</text>
</comment>
<keyword evidence="2" id="KW-0812">Transmembrane</keyword>
<dbReference type="InterPro" id="IPR010131">
    <property type="entry name" value="MdtP/NodT-like"/>
</dbReference>
<dbReference type="Pfam" id="PF02321">
    <property type="entry name" value="OEP"/>
    <property type="match status" value="2"/>
</dbReference>
<dbReference type="EMBL" id="PYFT01000001">
    <property type="protein sequence ID" value="PSR55825.1"/>
    <property type="molecule type" value="Genomic_DNA"/>
</dbReference>
<dbReference type="GO" id="GO:0005886">
    <property type="term" value="C:plasma membrane"/>
    <property type="evidence" value="ECO:0007669"/>
    <property type="project" value="UniProtKB-SubCell"/>
</dbReference>
<dbReference type="GO" id="GO:0015562">
    <property type="term" value="F:efflux transmembrane transporter activity"/>
    <property type="evidence" value="ECO:0007669"/>
    <property type="project" value="InterPro"/>
</dbReference>